<keyword evidence="2" id="KW-1185">Reference proteome</keyword>
<dbReference type="InterPro" id="IPR008767">
    <property type="entry name" value="Phage_SPP1_head-tail_adaptor"/>
</dbReference>
<gene>
    <name evidence="1" type="ORF">BHK98_03900</name>
</gene>
<proteinExistence type="predicted"/>
<accession>A0A1Q9JGH0</accession>
<name>A0A1Q9JGH0_9FIRM</name>
<dbReference type="RefSeq" id="WP_075712277.1">
    <property type="nucleotide sequence ID" value="NZ_MJIE01000001.1"/>
</dbReference>
<sequence>MYNDIAYLCSETVTQDDAGNIERALSKKEVDVKPESVGMREFYQASTAGLKADLRLIIPDEYDYDGEKIVEYNGGLYDVTRSYINRGKVELTLTARIGRKGAE</sequence>
<dbReference type="AlphaFoldDB" id="A0A1Q9JGH0"/>
<dbReference type="STRING" id="1261640.BHK98_03900"/>
<dbReference type="Proteomes" id="UP000187404">
    <property type="component" value="Unassembled WGS sequence"/>
</dbReference>
<organism evidence="1 2">
    <name type="scientific">Hornefia porci</name>
    <dbReference type="NCBI Taxonomy" id="2652292"/>
    <lineage>
        <taxon>Bacteria</taxon>
        <taxon>Bacillati</taxon>
        <taxon>Bacillota</taxon>
        <taxon>Clostridia</taxon>
        <taxon>Peptostreptococcales</taxon>
        <taxon>Anaerovoracaceae</taxon>
        <taxon>Hornefia</taxon>
    </lineage>
</organism>
<reference evidence="1 2" key="1">
    <citation type="journal article" date="2016" name="Appl. Environ. Microbiol.">
        <title>Function and Phylogeny of Bacterial Butyryl Coenzyme A:Acetate Transferases and Their Diversity in the Proximal Colon of Swine.</title>
        <authorList>
            <person name="Trachsel J."/>
            <person name="Bayles D.O."/>
            <person name="Looft T."/>
            <person name="Levine U.Y."/>
            <person name="Allen H.K."/>
        </authorList>
    </citation>
    <scope>NUCLEOTIDE SEQUENCE [LARGE SCALE GENOMIC DNA]</scope>
    <source>
        <strain evidence="1 2">68-3-10</strain>
    </source>
</reference>
<protein>
    <submittedName>
        <fullName evidence="1">Uncharacterized protein</fullName>
    </submittedName>
</protein>
<evidence type="ECO:0000313" key="1">
    <source>
        <dbReference type="EMBL" id="OLR55283.1"/>
    </source>
</evidence>
<comment type="caution">
    <text evidence="1">The sequence shown here is derived from an EMBL/GenBank/DDBJ whole genome shotgun (WGS) entry which is preliminary data.</text>
</comment>
<evidence type="ECO:0000313" key="2">
    <source>
        <dbReference type="Proteomes" id="UP000187404"/>
    </source>
</evidence>
<dbReference type="EMBL" id="MJIE01000001">
    <property type="protein sequence ID" value="OLR55283.1"/>
    <property type="molecule type" value="Genomic_DNA"/>
</dbReference>
<dbReference type="NCBIfam" id="TIGR01563">
    <property type="entry name" value="gp16_SPP1"/>
    <property type="match status" value="1"/>
</dbReference>
<dbReference type="OrthoDB" id="2051942at2"/>